<evidence type="ECO:0000313" key="3">
    <source>
        <dbReference type="Proteomes" id="UP000311469"/>
    </source>
</evidence>
<feature type="transmembrane region" description="Helical" evidence="1">
    <location>
        <begin position="12"/>
        <end position="36"/>
    </location>
</feature>
<proteinExistence type="predicted"/>
<name>A0A5B8CG60_SPHSA</name>
<keyword evidence="1" id="KW-1133">Transmembrane helix</keyword>
<accession>A0A5B8CG60</accession>
<reference evidence="2 3" key="1">
    <citation type="submission" date="2019-06" db="EMBL/GenBank/DDBJ databases">
        <title>Genome organization and adaptive potential of archetypical organophosphate degarding Sphingobium fuliginis ATCC 27551.</title>
        <authorList>
            <person name="Sarwar A."/>
            <person name="Parthasarathy S."/>
            <person name="Singh C."/>
            <person name="Siddavattam D."/>
        </authorList>
    </citation>
    <scope>NUCLEOTIDE SEQUENCE [LARGE SCALE GENOMIC DNA]</scope>
    <source>
        <strain evidence="2 3">ATCC 27551</strain>
    </source>
</reference>
<dbReference type="EMBL" id="CP041016">
    <property type="protein sequence ID" value="QDC37662.1"/>
    <property type="molecule type" value="Genomic_DNA"/>
</dbReference>
<dbReference type="AlphaFoldDB" id="A0A5B8CG60"/>
<evidence type="ECO:0000256" key="1">
    <source>
        <dbReference type="SAM" id="Phobius"/>
    </source>
</evidence>
<organism evidence="2 3">
    <name type="scientific">Sphingobium fuliginis ATCC 27551</name>
    <dbReference type="NCBI Taxonomy" id="1208342"/>
    <lineage>
        <taxon>Bacteria</taxon>
        <taxon>Pseudomonadati</taxon>
        <taxon>Pseudomonadota</taxon>
        <taxon>Alphaproteobacteria</taxon>
        <taxon>Sphingomonadales</taxon>
        <taxon>Sphingomonadaceae</taxon>
        <taxon>Sphingobium</taxon>
    </lineage>
</organism>
<dbReference type="RefSeq" id="WP_140042270.1">
    <property type="nucleotide sequence ID" value="NZ_CP041016.1"/>
</dbReference>
<gene>
    <name evidence="2" type="ORF">FIL70_10935</name>
</gene>
<keyword evidence="1" id="KW-0812">Transmembrane</keyword>
<keyword evidence="1" id="KW-0472">Membrane</keyword>
<evidence type="ECO:0000313" key="2">
    <source>
        <dbReference type="EMBL" id="QDC37662.1"/>
    </source>
</evidence>
<dbReference type="KEGG" id="sufl:FIL70_10935"/>
<protein>
    <submittedName>
        <fullName evidence="2">Uncharacterized protein</fullName>
    </submittedName>
</protein>
<feature type="transmembrane region" description="Helical" evidence="1">
    <location>
        <begin position="48"/>
        <end position="67"/>
    </location>
</feature>
<dbReference type="Proteomes" id="UP000311469">
    <property type="component" value="Chromosome cSF1"/>
</dbReference>
<sequence length="96" mass="9751">MSRVNRSARATARLLVGAAIEAAGIAALCILLHVWLTGAPLRREAVMAAVLGAGAMVLIAGGVLACVRHILHGEFKPGGASARTHHTDIFSSGSGV</sequence>